<evidence type="ECO:0000313" key="3">
    <source>
        <dbReference type="Proteomes" id="UP000283492"/>
    </source>
</evidence>
<evidence type="ECO:0000313" key="2">
    <source>
        <dbReference type="EMBL" id="RHE89658.1"/>
    </source>
</evidence>
<protein>
    <recommendedName>
        <fullName evidence="5">RHS repeat protein</fullName>
    </recommendedName>
</protein>
<evidence type="ECO:0008006" key="5">
    <source>
        <dbReference type="Google" id="ProtNLM"/>
    </source>
</evidence>
<comment type="caution">
    <text evidence="1">The sequence shown here is derived from an EMBL/GenBank/DDBJ whole genome shotgun (WGS) entry which is preliminary data.</text>
</comment>
<reference evidence="3 4" key="1">
    <citation type="submission" date="2018-08" db="EMBL/GenBank/DDBJ databases">
        <title>A genome reference for cultivated species of the human gut microbiota.</title>
        <authorList>
            <person name="Zou Y."/>
            <person name="Xue W."/>
            <person name="Luo G."/>
        </authorList>
    </citation>
    <scope>NUCLEOTIDE SEQUENCE [LARGE SCALE GENOMIC DNA]</scope>
    <source>
        <strain evidence="2 4">AM27-11</strain>
        <strain evidence="1 3">AM42-1AC</strain>
    </source>
</reference>
<dbReference type="Gene3D" id="2.180.10.10">
    <property type="entry name" value="RHS repeat-associated core"/>
    <property type="match status" value="2"/>
</dbReference>
<dbReference type="AlphaFoldDB" id="A0A413TFU3"/>
<dbReference type="RefSeq" id="WP_118583373.1">
    <property type="nucleotide sequence ID" value="NZ_CABJFX010000038.1"/>
</dbReference>
<name>A0A413TFU3_9FIRM</name>
<sequence length="217" mass="25674">MILTRTYERDYSGLVTKINRPGGRYTRYCYDKLGRVIRTDYYDKTYENFTYNRNGAILEAENQYGKVKFERDSLGRITKEWQGRRWISNQYDELGNCIQTVSSFGANILTSRNEMGQTTQVAAYLDKEKPWVSRMEYNALGQETQRLFSNNICSAWDYDKAGRPIFHEVSNQRSKADAAHQGIFGNVVGWSDTLRRHRYEWDVNYQLKEYILWREGK</sequence>
<dbReference type="Proteomes" id="UP000283492">
    <property type="component" value="Unassembled WGS sequence"/>
</dbReference>
<accession>A0A413TFU3</accession>
<evidence type="ECO:0000313" key="4">
    <source>
        <dbReference type="Proteomes" id="UP000286271"/>
    </source>
</evidence>
<dbReference type="EMBL" id="QSFX01000038">
    <property type="protein sequence ID" value="RHA83765.1"/>
    <property type="molecule type" value="Genomic_DNA"/>
</dbReference>
<gene>
    <name evidence="2" type="ORF">DW707_18065</name>
    <name evidence="1" type="ORF">DW914_16105</name>
</gene>
<organism evidence="1 3">
    <name type="scientific">Roseburia inulinivorans</name>
    <dbReference type="NCBI Taxonomy" id="360807"/>
    <lineage>
        <taxon>Bacteria</taxon>
        <taxon>Bacillati</taxon>
        <taxon>Bacillota</taxon>
        <taxon>Clostridia</taxon>
        <taxon>Lachnospirales</taxon>
        <taxon>Lachnospiraceae</taxon>
        <taxon>Roseburia</taxon>
    </lineage>
</organism>
<dbReference type="Proteomes" id="UP000286271">
    <property type="component" value="Unassembled WGS sequence"/>
</dbReference>
<proteinExistence type="predicted"/>
<dbReference type="EMBL" id="QSKW01000062">
    <property type="protein sequence ID" value="RHE89658.1"/>
    <property type="molecule type" value="Genomic_DNA"/>
</dbReference>
<evidence type="ECO:0000313" key="1">
    <source>
        <dbReference type="EMBL" id="RHA83765.1"/>
    </source>
</evidence>